<comment type="caution">
    <text evidence="2">The sequence shown here is derived from an EMBL/GenBank/DDBJ whole genome shotgun (WGS) entry which is preliminary data.</text>
</comment>
<dbReference type="GO" id="GO:0050660">
    <property type="term" value="F:flavin adenine dinucleotide binding"/>
    <property type="evidence" value="ECO:0007669"/>
    <property type="project" value="TreeGrafter"/>
</dbReference>
<proteinExistence type="predicted"/>
<dbReference type="Proteomes" id="UP001244207">
    <property type="component" value="Unassembled WGS sequence"/>
</dbReference>
<dbReference type="Gene3D" id="3.50.50.60">
    <property type="entry name" value="FAD/NAD(P)-binding domain"/>
    <property type="match status" value="1"/>
</dbReference>
<name>A0AAD8UJ26_GLOAC</name>
<dbReference type="GO" id="GO:0006338">
    <property type="term" value="P:chromatin remodeling"/>
    <property type="evidence" value="ECO:0007669"/>
    <property type="project" value="TreeGrafter"/>
</dbReference>
<dbReference type="PANTHER" id="PTHR10742">
    <property type="entry name" value="FLAVIN MONOAMINE OXIDASE"/>
    <property type="match status" value="1"/>
</dbReference>
<dbReference type="Gene3D" id="3.90.660.10">
    <property type="match status" value="1"/>
</dbReference>
<gene>
    <name evidence="2" type="ORF">BDZ83DRAFT_721251</name>
</gene>
<dbReference type="RefSeq" id="XP_060362714.1">
    <property type="nucleotide sequence ID" value="XM_060512370.1"/>
</dbReference>
<dbReference type="InterPro" id="IPR050281">
    <property type="entry name" value="Flavin_monoamine_oxidase"/>
</dbReference>
<dbReference type="EMBL" id="JAHMHS010000076">
    <property type="protein sequence ID" value="KAK1722659.1"/>
    <property type="molecule type" value="Genomic_DNA"/>
</dbReference>
<dbReference type="GO" id="GO:0016491">
    <property type="term" value="F:oxidoreductase activity"/>
    <property type="evidence" value="ECO:0007669"/>
    <property type="project" value="InterPro"/>
</dbReference>
<dbReference type="GeneID" id="85396268"/>
<protein>
    <recommendedName>
        <fullName evidence="1">Amine oxidase domain-containing protein</fullName>
    </recommendedName>
</protein>
<keyword evidence="3" id="KW-1185">Reference proteome</keyword>
<dbReference type="SUPFAM" id="SSF54373">
    <property type="entry name" value="FAD-linked reductases, C-terminal domain"/>
    <property type="match status" value="1"/>
</dbReference>
<organism evidence="2 3">
    <name type="scientific">Glomerella acutata</name>
    <name type="common">Colletotrichum acutatum</name>
    <dbReference type="NCBI Taxonomy" id="27357"/>
    <lineage>
        <taxon>Eukaryota</taxon>
        <taxon>Fungi</taxon>
        <taxon>Dikarya</taxon>
        <taxon>Ascomycota</taxon>
        <taxon>Pezizomycotina</taxon>
        <taxon>Sordariomycetes</taxon>
        <taxon>Hypocreomycetidae</taxon>
        <taxon>Glomerellales</taxon>
        <taxon>Glomerellaceae</taxon>
        <taxon>Colletotrichum</taxon>
        <taxon>Colletotrichum acutatum species complex</taxon>
    </lineage>
</organism>
<reference evidence="2" key="1">
    <citation type="submission" date="2021-12" db="EMBL/GenBank/DDBJ databases">
        <title>Comparative genomics, transcriptomics and evolutionary studies reveal genomic signatures of adaptation to plant cell wall in hemibiotrophic fungi.</title>
        <authorList>
            <consortium name="DOE Joint Genome Institute"/>
            <person name="Baroncelli R."/>
            <person name="Diaz J.F."/>
            <person name="Benocci T."/>
            <person name="Peng M."/>
            <person name="Battaglia E."/>
            <person name="Haridas S."/>
            <person name="Andreopoulos W."/>
            <person name="Labutti K."/>
            <person name="Pangilinan J."/>
            <person name="Floch G.L."/>
            <person name="Makela M.R."/>
            <person name="Henrissat B."/>
            <person name="Grigoriev I.V."/>
            <person name="Crouch J.A."/>
            <person name="De Vries R.P."/>
            <person name="Sukno S.A."/>
            <person name="Thon M.R."/>
        </authorList>
    </citation>
    <scope>NUCLEOTIDE SEQUENCE</scope>
    <source>
        <strain evidence="2">CBS 112980</strain>
    </source>
</reference>
<evidence type="ECO:0000259" key="1">
    <source>
        <dbReference type="Pfam" id="PF01593"/>
    </source>
</evidence>
<dbReference type="AlphaFoldDB" id="A0AAD8UJ26"/>
<accession>A0AAD8UJ26</accession>
<evidence type="ECO:0000313" key="2">
    <source>
        <dbReference type="EMBL" id="KAK1722659.1"/>
    </source>
</evidence>
<sequence>MRFTSASVTLFPAWPSPAAPLCAVAYTTHVFGTCGDIISKDLADSGLDTVWSSIKEAFKYSNGDYRSLEDLFRQKLAEGNLTQDDLKWFWLEECLDGENIYVMENHHNILKGVAAKPLAQAGIHLSAVVESIDSTSSESQDTKVVVKTSDDVFEFDEVVVAVPLGCLETRKPSFIRPLPKCVQMAIENASYSSLEKVYLTFPVAFWDGNAATNSVQQPHSTPYLEESQVNQEADGSFPSFVHFLNPEYVLTDQKHWPIEMVPLSSPAVFGSYAMPTLLIYTYDPCAEHGLAPDSAEYFDVLDRFIQPYYSRLPNYQADHVNCTPSAILATNWHDQQIHSDLDVQAMRAGLPDRGIWFVGEHIAPFVALGITAGAYWSGEAAALRVLAANGLATRFTAPCHEAAS</sequence>
<dbReference type="GO" id="GO:0003682">
    <property type="term" value="F:chromatin binding"/>
    <property type="evidence" value="ECO:0007669"/>
    <property type="project" value="TreeGrafter"/>
</dbReference>
<dbReference type="PANTHER" id="PTHR10742:SF414">
    <property type="entry name" value="CONTAINING AMINE OXIDASE, PUTATIVE (AFU_ORTHOLOGUE AFUA_3G12150)-RELATED"/>
    <property type="match status" value="1"/>
</dbReference>
<dbReference type="InterPro" id="IPR002937">
    <property type="entry name" value="Amino_oxidase"/>
</dbReference>
<dbReference type="InterPro" id="IPR036188">
    <property type="entry name" value="FAD/NAD-bd_sf"/>
</dbReference>
<dbReference type="Pfam" id="PF01593">
    <property type="entry name" value="Amino_oxidase"/>
    <property type="match status" value="1"/>
</dbReference>
<feature type="domain" description="Amine oxidase" evidence="1">
    <location>
        <begin position="114"/>
        <end position="386"/>
    </location>
</feature>
<dbReference type="SUPFAM" id="SSF51905">
    <property type="entry name" value="FAD/NAD(P)-binding domain"/>
    <property type="match status" value="1"/>
</dbReference>
<evidence type="ECO:0000313" key="3">
    <source>
        <dbReference type="Proteomes" id="UP001244207"/>
    </source>
</evidence>